<dbReference type="AlphaFoldDB" id="A0A8J6GMW3"/>
<accession>A0A8J6GMW3</accession>
<dbReference type="InterPro" id="IPR046350">
    <property type="entry name" value="Cystatin_sf"/>
</dbReference>
<dbReference type="PANTHER" id="PTHR46186">
    <property type="entry name" value="CYSTATIN"/>
    <property type="match status" value="1"/>
</dbReference>
<dbReference type="GO" id="GO:0004869">
    <property type="term" value="F:cysteine-type endopeptidase inhibitor activity"/>
    <property type="evidence" value="ECO:0007669"/>
    <property type="project" value="InterPro"/>
</dbReference>
<dbReference type="Pfam" id="PF00031">
    <property type="entry name" value="Cystatin"/>
    <property type="match status" value="1"/>
</dbReference>
<proteinExistence type="inferred from homology"/>
<feature type="signal peptide" evidence="4">
    <location>
        <begin position="1"/>
        <end position="22"/>
    </location>
</feature>
<evidence type="ECO:0000259" key="5">
    <source>
        <dbReference type="SMART" id="SM00043"/>
    </source>
</evidence>
<dbReference type="SUPFAM" id="SSF54403">
    <property type="entry name" value="Cystatin/monellin"/>
    <property type="match status" value="1"/>
</dbReference>
<comment type="similarity">
    <text evidence="1">Belongs to the cystatin family.</text>
</comment>
<evidence type="ECO:0000256" key="1">
    <source>
        <dbReference type="ARBA" id="ARBA00009403"/>
    </source>
</evidence>
<name>A0A8J6GMW3_MICOH</name>
<dbReference type="GO" id="GO:0005737">
    <property type="term" value="C:cytoplasm"/>
    <property type="evidence" value="ECO:0007669"/>
    <property type="project" value="TreeGrafter"/>
</dbReference>
<evidence type="ECO:0000313" key="6">
    <source>
        <dbReference type="EMBL" id="KAH0512628.1"/>
    </source>
</evidence>
<keyword evidence="3" id="KW-0472">Membrane</keyword>
<organism evidence="6 7">
    <name type="scientific">Microtus ochrogaster</name>
    <name type="common">Prairie vole</name>
    <dbReference type="NCBI Taxonomy" id="79684"/>
    <lineage>
        <taxon>Eukaryota</taxon>
        <taxon>Metazoa</taxon>
        <taxon>Chordata</taxon>
        <taxon>Craniata</taxon>
        <taxon>Vertebrata</taxon>
        <taxon>Euteleostomi</taxon>
        <taxon>Mammalia</taxon>
        <taxon>Eutheria</taxon>
        <taxon>Euarchontoglires</taxon>
        <taxon>Glires</taxon>
        <taxon>Rodentia</taxon>
        <taxon>Myomorpha</taxon>
        <taxon>Muroidea</taxon>
        <taxon>Cricetidae</taxon>
        <taxon>Arvicolinae</taxon>
        <taxon>Microtus</taxon>
    </lineage>
</organism>
<dbReference type="Proteomes" id="UP000710432">
    <property type="component" value="Unassembled WGS sequence"/>
</dbReference>
<feature type="domain" description="Cystatin" evidence="5">
    <location>
        <begin position="36"/>
        <end position="133"/>
    </location>
</feature>
<evidence type="ECO:0000256" key="4">
    <source>
        <dbReference type="SAM" id="SignalP"/>
    </source>
</evidence>
<dbReference type="SMART" id="SM00043">
    <property type="entry name" value="CY"/>
    <property type="match status" value="1"/>
</dbReference>
<keyword evidence="3" id="KW-0812">Transmembrane</keyword>
<evidence type="ECO:0000256" key="2">
    <source>
        <dbReference type="ARBA" id="ARBA00023157"/>
    </source>
</evidence>
<keyword evidence="2" id="KW-1015">Disulfide bond</keyword>
<reference evidence="6" key="1">
    <citation type="submission" date="2020-03" db="EMBL/GenBank/DDBJ databases">
        <title>Studies in the Genomics of Life Span.</title>
        <authorList>
            <person name="Glass D."/>
        </authorList>
    </citation>
    <scope>NUCLEOTIDE SEQUENCE</scope>
    <source>
        <strain evidence="6">LTLLF</strain>
        <tissue evidence="6">Muscle</tissue>
    </source>
</reference>
<sequence length="178" mass="19488">MASNQSLSLSLWAALALTLVIASCPVTSTNPEANQKAVGGVEPADPKDEEVQKAVDFAVETYNDLTKDAYVSKPIQVISAGQQVVYGKNFYLKIMLGRTTCAKGQSVDLDDCPFNELPDQQECYGSGDSYKPLVTPPFTLSFSEVFFIPLILPFMTLLVLVQVLELKKPRDPESYSLD</sequence>
<evidence type="ECO:0000256" key="3">
    <source>
        <dbReference type="SAM" id="Phobius"/>
    </source>
</evidence>
<comment type="caution">
    <text evidence="6">The sequence shown here is derived from an EMBL/GenBank/DDBJ whole genome shotgun (WGS) entry which is preliminary data.</text>
</comment>
<protein>
    <submittedName>
        <fullName evidence="6">Cystatin-D</fullName>
    </submittedName>
</protein>
<dbReference type="GO" id="GO:0031982">
    <property type="term" value="C:vesicle"/>
    <property type="evidence" value="ECO:0007669"/>
    <property type="project" value="TreeGrafter"/>
</dbReference>
<keyword evidence="4" id="KW-0732">Signal</keyword>
<feature type="chain" id="PRO_5035233670" evidence="4">
    <location>
        <begin position="23"/>
        <end position="178"/>
    </location>
</feature>
<evidence type="ECO:0000313" key="7">
    <source>
        <dbReference type="Proteomes" id="UP000710432"/>
    </source>
</evidence>
<gene>
    <name evidence="6" type="ORF">LTLLF_144125</name>
</gene>
<dbReference type="EMBL" id="JAATJU010021862">
    <property type="protein sequence ID" value="KAH0512628.1"/>
    <property type="molecule type" value="Genomic_DNA"/>
</dbReference>
<dbReference type="FunFam" id="3.10.450.10:FF:000004">
    <property type="entry name" value="Cystatin C"/>
    <property type="match status" value="1"/>
</dbReference>
<dbReference type="Gene3D" id="3.10.450.10">
    <property type="match status" value="1"/>
</dbReference>
<dbReference type="CDD" id="cd00042">
    <property type="entry name" value="CY"/>
    <property type="match status" value="1"/>
</dbReference>
<dbReference type="PANTHER" id="PTHR46186:SF4">
    <property type="entry name" value="CYSTATIN 10"/>
    <property type="match status" value="1"/>
</dbReference>
<feature type="transmembrane region" description="Helical" evidence="3">
    <location>
        <begin position="145"/>
        <end position="164"/>
    </location>
</feature>
<dbReference type="GO" id="GO:0005615">
    <property type="term" value="C:extracellular space"/>
    <property type="evidence" value="ECO:0007669"/>
    <property type="project" value="TreeGrafter"/>
</dbReference>
<dbReference type="InterPro" id="IPR000010">
    <property type="entry name" value="Cystatin_dom"/>
</dbReference>
<keyword evidence="3" id="KW-1133">Transmembrane helix</keyword>